<dbReference type="PROSITE" id="PS51459">
    <property type="entry name" value="FIDO"/>
    <property type="match status" value="1"/>
</dbReference>
<organism evidence="4 5">
    <name type="scientific">Brevundimonas viscosa</name>
    <dbReference type="NCBI Taxonomy" id="871741"/>
    <lineage>
        <taxon>Bacteria</taxon>
        <taxon>Pseudomonadati</taxon>
        <taxon>Pseudomonadota</taxon>
        <taxon>Alphaproteobacteria</taxon>
        <taxon>Caulobacterales</taxon>
        <taxon>Caulobacteraceae</taxon>
        <taxon>Brevundimonas</taxon>
    </lineage>
</organism>
<evidence type="ECO:0000259" key="3">
    <source>
        <dbReference type="PROSITE" id="PS51459"/>
    </source>
</evidence>
<dbReference type="Gene3D" id="1.10.3290.10">
    <property type="entry name" value="Fido-like domain"/>
    <property type="match status" value="1"/>
</dbReference>
<evidence type="ECO:0000256" key="2">
    <source>
        <dbReference type="PIRSR" id="PIRSR640198-2"/>
    </source>
</evidence>
<feature type="binding site" evidence="2">
    <location>
        <begin position="447"/>
        <end position="454"/>
    </location>
    <ligand>
        <name>ATP</name>
        <dbReference type="ChEBI" id="CHEBI:30616"/>
    </ligand>
</feature>
<evidence type="ECO:0000313" key="4">
    <source>
        <dbReference type="EMBL" id="SFS78455.1"/>
    </source>
</evidence>
<keyword evidence="5" id="KW-1185">Reference proteome</keyword>
<dbReference type="OrthoDB" id="9813719at2"/>
<reference evidence="5" key="1">
    <citation type="submission" date="2016-10" db="EMBL/GenBank/DDBJ databases">
        <authorList>
            <person name="Varghese N."/>
            <person name="Submissions S."/>
        </authorList>
    </citation>
    <scope>NUCLEOTIDE SEQUENCE [LARGE SCALE GENOMIC DNA]</scope>
    <source>
        <strain evidence="5">CGMCC 1.10683</strain>
    </source>
</reference>
<dbReference type="EMBL" id="FOZV01000005">
    <property type="protein sequence ID" value="SFS78455.1"/>
    <property type="molecule type" value="Genomic_DNA"/>
</dbReference>
<dbReference type="Pfam" id="PF02661">
    <property type="entry name" value="Fic"/>
    <property type="match status" value="1"/>
</dbReference>
<protein>
    <submittedName>
        <fullName evidence="4">Fic/DOC family protein</fullName>
    </submittedName>
</protein>
<dbReference type="PANTHER" id="PTHR13504:SF38">
    <property type="entry name" value="FIDO DOMAIN-CONTAINING PROTEIN"/>
    <property type="match status" value="1"/>
</dbReference>
<dbReference type="InterPro" id="IPR003812">
    <property type="entry name" value="Fido"/>
</dbReference>
<keyword evidence="2" id="KW-0067">ATP-binding</keyword>
<accession>A0A1I6SNC5</accession>
<dbReference type="GO" id="GO:0005524">
    <property type="term" value="F:ATP binding"/>
    <property type="evidence" value="ECO:0007669"/>
    <property type="project" value="UniProtKB-KW"/>
</dbReference>
<sequence length="513" mass="57328">MPVANEKLAAALESLNKVQEGGRVAIRSKYLTRLTRELLLKHGFLQPVIKGWYVPAMPSGGPGETTAWYTAFWQFCRDYLAERFGANWTLTPEQSLILHAGNFTVPRQLLVRAPAANNQPTQLIHGTSIFETALALPPPDERTEASGLRLYSPEAALVAATAGFFETHPTEARTVLAIQRDASAVLALLLRGGHSVVAGRLAGAFRNIGRDREADAILTAMKAADHTVRETDPFIDGRPRVPYRRDPSPYVQRLRLLWERMRDDVAGRLPPERVLPNDVDVYLREVDALYVTDAYHSLSIEGYRVSPELIERVRSGQWNPQAHVQDRDFENGLAARGYWLAFQAVRQSLTDVLAGQSPGDVADRDHPVWYREMFAPKVAAGLLKPENLAGYRNGPVYLRGSRHVPLNADAVRDAMPAFFDLLRDEPDPAVRVVLGHFIYVFIHPYFDGNGRTGRFLMNVMTAAAGYPWTVIPVEERERYMAALEAASVDQDIRPFADFIGECIRRAKEIRAPA</sequence>
<evidence type="ECO:0000313" key="5">
    <source>
        <dbReference type="Proteomes" id="UP000198788"/>
    </source>
</evidence>
<gene>
    <name evidence="4" type="ORF">SAMN05192570_2607</name>
</gene>
<dbReference type="Proteomes" id="UP000198788">
    <property type="component" value="Unassembled WGS sequence"/>
</dbReference>
<dbReference type="SUPFAM" id="SSF140931">
    <property type="entry name" value="Fic-like"/>
    <property type="match status" value="1"/>
</dbReference>
<evidence type="ECO:0000256" key="1">
    <source>
        <dbReference type="PIRSR" id="PIRSR640198-1"/>
    </source>
</evidence>
<dbReference type="RefSeq" id="WP_092311457.1">
    <property type="nucleotide sequence ID" value="NZ_FOZV01000005.1"/>
</dbReference>
<dbReference type="InterPro" id="IPR036597">
    <property type="entry name" value="Fido-like_dom_sf"/>
</dbReference>
<feature type="domain" description="Fido" evidence="3">
    <location>
        <begin position="370"/>
        <end position="501"/>
    </location>
</feature>
<dbReference type="PANTHER" id="PTHR13504">
    <property type="entry name" value="FIDO DOMAIN-CONTAINING PROTEIN DDB_G0283145"/>
    <property type="match status" value="1"/>
</dbReference>
<dbReference type="InterPro" id="IPR040198">
    <property type="entry name" value="Fido_containing"/>
</dbReference>
<feature type="active site" evidence="1">
    <location>
        <position position="443"/>
    </location>
</feature>
<keyword evidence="2" id="KW-0547">Nucleotide-binding</keyword>
<dbReference type="AlphaFoldDB" id="A0A1I6SNC5"/>
<proteinExistence type="predicted"/>
<name>A0A1I6SNC5_9CAUL</name>